<dbReference type="Proteomes" id="UP000002640">
    <property type="component" value="Unassembled WGS sequence"/>
</dbReference>
<feature type="compositionally biased region" description="Polar residues" evidence="1">
    <location>
        <begin position="220"/>
        <end position="230"/>
    </location>
</feature>
<feature type="region of interest" description="Disordered" evidence="1">
    <location>
        <begin position="341"/>
        <end position="360"/>
    </location>
</feature>
<feature type="compositionally biased region" description="Gly residues" evidence="1">
    <location>
        <begin position="134"/>
        <end position="148"/>
    </location>
</feature>
<dbReference type="PANTHER" id="PTHR31827:SF1">
    <property type="entry name" value="EMB|CAB89363.1"/>
    <property type="match status" value="1"/>
</dbReference>
<organism evidence="3 4">
    <name type="scientific">Phytophthora sojae (strain P6497)</name>
    <name type="common">Soybean stem and root rot agent</name>
    <name type="synonym">Phytophthora megasperma f. sp. glycines</name>
    <dbReference type="NCBI Taxonomy" id="1094619"/>
    <lineage>
        <taxon>Eukaryota</taxon>
        <taxon>Sar</taxon>
        <taxon>Stramenopiles</taxon>
        <taxon>Oomycota</taxon>
        <taxon>Peronosporomycetes</taxon>
        <taxon>Peronosporales</taxon>
        <taxon>Peronosporaceae</taxon>
        <taxon>Phytophthora</taxon>
    </lineage>
</organism>
<feature type="region of interest" description="Disordered" evidence="1">
    <location>
        <begin position="261"/>
        <end position="307"/>
    </location>
</feature>
<sequence length="752" mass="78024">MPLNSAWCEETDTRTDSKSGNSNSTMLPSYQRISTMPVYYSGLPAPPKATGRGNTRSSGAHTATAEIQAPKDKTALEIAAGDALFGGGADEHWALGLSSTSSGSGAPWGVADPSSWHGNSSASATQATASATATGGGDFFTRGGGGGNHNPLKSGKGNTVRKARGGGGDALALLASADASSMGNYDRDAHLRMQMPHRPPTTATATGMGAHQLPTHRVKPSNSSGNNLNTGPYFHHLLERTNSSGNSSTNSLLFNPCSSYAEPTSNTTGKRPRSSNSGNNGNNGNSGNFLSSFGGYPSPPPFDADHPLPDFITNWGFPSRTGAKGNTISTSGAPVVCSSSATTTTSSHSSINVTTSSSLSGIGSPNASSMFAGVDSFLPDYDSSLYSLWNAPGAYDTENDATQGQQQQVQPPLYMTPEDELKMDYPQLPEFNQDLDSYLNDAMDSGGHSPPTSTGNNHGGMMKMDHLVTTDRRTGAGASSVGAVGAASLTTGTQFERLLAPATSEYLEKRERGVDQASERAVKRSRGVFDDTYAAGPVSSGVVTGSSATDNVSSYKSTAIEPKRALMPSLGSFQPAASFLMPTSAAVSSQVNTTPSSAVVASTTTTVTPTSAASDTGSAKGSKRPRSRQCEFPGCQNRARSHQKCKKHGGAHQCVFEGCTKNSQSRGLCIAHGGGSRCTREGCVRAAQSKGLCKSHGGGEYCAVEGCHKKAHLKHLCRTHGGGVRCKVDGCSKWAQRKGWCMAHAKEFSATS</sequence>
<feature type="region of interest" description="Disordered" evidence="1">
    <location>
        <begin position="1"/>
        <end position="25"/>
    </location>
</feature>
<evidence type="ECO:0000313" key="3">
    <source>
        <dbReference type="EMBL" id="EGZ29716.1"/>
    </source>
</evidence>
<feature type="region of interest" description="Disordered" evidence="1">
    <location>
        <begin position="605"/>
        <end position="632"/>
    </location>
</feature>
<dbReference type="AlphaFoldDB" id="G4YJB9"/>
<dbReference type="GeneID" id="20643207"/>
<proteinExistence type="predicted"/>
<dbReference type="KEGG" id="psoj:PHYSODRAFT_309936"/>
<feature type="region of interest" description="Disordered" evidence="1">
    <location>
        <begin position="100"/>
        <end position="163"/>
    </location>
</feature>
<dbReference type="PANTHER" id="PTHR31827">
    <property type="entry name" value="EMB|CAB89363.1"/>
    <property type="match status" value="1"/>
</dbReference>
<feature type="domain" description="WRKY19-like zinc finger" evidence="2">
    <location>
        <begin position="653"/>
        <end position="674"/>
    </location>
</feature>
<evidence type="ECO:0000256" key="1">
    <source>
        <dbReference type="SAM" id="MobiDB-lite"/>
    </source>
</evidence>
<feature type="domain" description="WRKY19-like zinc finger" evidence="2">
    <location>
        <begin position="675"/>
        <end position="698"/>
    </location>
</feature>
<accession>G4YJB9</accession>
<feature type="region of interest" description="Disordered" evidence="1">
    <location>
        <begin position="195"/>
        <end position="233"/>
    </location>
</feature>
<evidence type="ECO:0000313" key="4">
    <source>
        <dbReference type="Proteomes" id="UP000002640"/>
    </source>
</evidence>
<dbReference type="InterPro" id="IPR056866">
    <property type="entry name" value="Znf_WRKY19"/>
</dbReference>
<feature type="compositionally biased region" description="Low complexity" evidence="1">
    <location>
        <begin position="118"/>
        <end position="133"/>
    </location>
</feature>
<dbReference type="EMBL" id="JH159151">
    <property type="protein sequence ID" value="EGZ29716.1"/>
    <property type="molecule type" value="Genomic_DNA"/>
</dbReference>
<dbReference type="Pfam" id="PF24906">
    <property type="entry name" value="Zf_WRKY19"/>
    <property type="match status" value="2"/>
</dbReference>
<reference evidence="3 4" key="1">
    <citation type="journal article" date="2006" name="Science">
        <title>Phytophthora genome sequences uncover evolutionary origins and mechanisms of pathogenesis.</title>
        <authorList>
            <person name="Tyler B.M."/>
            <person name="Tripathy S."/>
            <person name="Zhang X."/>
            <person name="Dehal P."/>
            <person name="Jiang R.H."/>
            <person name="Aerts A."/>
            <person name="Arredondo F.D."/>
            <person name="Baxter L."/>
            <person name="Bensasson D."/>
            <person name="Beynon J.L."/>
            <person name="Chapman J."/>
            <person name="Damasceno C.M."/>
            <person name="Dorrance A.E."/>
            <person name="Dou D."/>
            <person name="Dickerman A.W."/>
            <person name="Dubchak I.L."/>
            <person name="Garbelotto M."/>
            <person name="Gijzen M."/>
            <person name="Gordon S.G."/>
            <person name="Govers F."/>
            <person name="Grunwald N.J."/>
            <person name="Huang W."/>
            <person name="Ivors K.L."/>
            <person name="Jones R.W."/>
            <person name="Kamoun S."/>
            <person name="Krampis K."/>
            <person name="Lamour K.H."/>
            <person name="Lee M.K."/>
            <person name="McDonald W.H."/>
            <person name="Medina M."/>
            <person name="Meijer H.J."/>
            <person name="Nordberg E.K."/>
            <person name="Maclean D.J."/>
            <person name="Ospina-Giraldo M.D."/>
            <person name="Morris P.F."/>
            <person name="Phuntumart V."/>
            <person name="Putnam N.H."/>
            <person name="Rash S."/>
            <person name="Rose J.K."/>
            <person name="Sakihama Y."/>
            <person name="Salamov A.A."/>
            <person name="Savidor A."/>
            <person name="Scheuring C.F."/>
            <person name="Smith B.M."/>
            <person name="Sobral B.W."/>
            <person name="Terry A."/>
            <person name="Torto-Alalibo T.A."/>
            <person name="Win J."/>
            <person name="Xu Z."/>
            <person name="Zhang H."/>
            <person name="Grigoriev I.V."/>
            <person name="Rokhsar D.S."/>
            <person name="Boore J.L."/>
        </authorList>
    </citation>
    <scope>NUCLEOTIDE SEQUENCE [LARGE SCALE GENOMIC DNA]</scope>
    <source>
        <strain evidence="3 4">P6497</strain>
    </source>
</reference>
<dbReference type="RefSeq" id="XP_009516991.1">
    <property type="nucleotide sequence ID" value="XM_009518696.1"/>
</dbReference>
<gene>
    <name evidence="3" type="ORF">PHYSODRAFT_309936</name>
</gene>
<protein>
    <recommendedName>
        <fullName evidence="2">WRKY19-like zinc finger domain-containing protein</fullName>
    </recommendedName>
</protein>
<dbReference type="OMA" id="CINANNG"/>
<keyword evidence="4" id="KW-1185">Reference proteome</keyword>
<evidence type="ECO:0000259" key="2">
    <source>
        <dbReference type="Pfam" id="PF24906"/>
    </source>
</evidence>
<name>G4YJB9_PHYSP</name>
<dbReference type="InParanoid" id="G4YJB9"/>
<feature type="compositionally biased region" description="Low complexity" evidence="1">
    <location>
        <begin position="605"/>
        <end position="614"/>
    </location>
</feature>
<dbReference type="STRING" id="1094619.G4YJB9"/>
<feature type="compositionally biased region" description="Low complexity" evidence="1">
    <location>
        <begin position="274"/>
        <end position="296"/>
    </location>
</feature>